<evidence type="ECO:0000313" key="2">
    <source>
        <dbReference type="EMBL" id="MEF3082125.1"/>
    </source>
</evidence>
<dbReference type="Proteomes" id="UP001358324">
    <property type="component" value="Unassembled WGS sequence"/>
</dbReference>
<reference evidence="2 3" key="1">
    <citation type="submission" date="2024-01" db="EMBL/GenBank/DDBJ databases">
        <title>Novel species of the genus Luteimonas isolated from rivers.</title>
        <authorList>
            <person name="Lu H."/>
        </authorList>
    </citation>
    <scope>NUCLEOTIDE SEQUENCE [LARGE SCALE GENOMIC DNA]</scope>
    <source>
        <strain evidence="2 3">SMYT11W</strain>
    </source>
</reference>
<evidence type="ECO:0008006" key="4">
    <source>
        <dbReference type="Google" id="ProtNLM"/>
    </source>
</evidence>
<dbReference type="EMBL" id="JAZHBM010000002">
    <property type="protein sequence ID" value="MEF3082125.1"/>
    <property type="molecule type" value="Genomic_DNA"/>
</dbReference>
<gene>
    <name evidence="2" type="ORF">V3391_07840</name>
</gene>
<protein>
    <recommendedName>
        <fullName evidence="4">DUF2069 domain-containing protein</fullName>
    </recommendedName>
</protein>
<feature type="transmembrane region" description="Helical" evidence="1">
    <location>
        <begin position="39"/>
        <end position="57"/>
    </location>
</feature>
<comment type="caution">
    <text evidence="2">The sequence shown here is derived from an EMBL/GenBank/DDBJ whole genome shotgun (WGS) entry which is preliminary data.</text>
</comment>
<evidence type="ECO:0000313" key="3">
    <source>
        <dbReference type="Proteomes" id="UP001358324"/>
    </source>
</evidence>
<evidence type="ECO:0000256" key="1">
    <source>
        <dbReference type="SAM" id="Phobius"/>
    </source>
</evidence>
<sequence length="121" mass="12509">MTKRPVLVSACIAAVAGIAYWAAVSGALRGGEPWDADAFWTLVYPGALLLSAVLGFVMPTRAWLWGLIVVFVQVPVVIAVSGAGPLLLAGVLYAAALSIPAALVSAVAGWLRRRMRGAAHA</sequence>
<keyword evidence="3" id="KW-1185">Reference proteome</keyword>
<keyword evidence="1" id="KW-0812">Transmembrane</keyword>
<keyword evidence="1" id="KW-1133">Transmembrane helix</keyword>
<dbReference type="RefSeq" id="WP_332077881.1">
    <property type="nucleotide sequence ID" value="NZ_JAZHBM010000002.1"/>
</dbReference>
<keyword evidence="1" id="KW-0472">Membrane</keyword>
<feature type="transmembrane region" description="Helical" evidence="1">
    <location>
        <begin position="64"/>
        <end position="84"/>
    </location>
</feature>
<feature type="transmembrane region" description="Helical" evidence="1">
    <location>
        <begin position="90"/>
        <end position="111"/>
    </location>
</feature>
<proteinExistence type="predicted"/>
<accession>A0ABU7WDT3</accession>
<name>A0ABU7WDT3_9GAMM</name>
<organism evidence="2 3">
    <name type="scientific">Luteimonas flava</name>
    <dbReference type="NCBI Taxonomy" id="3115822"/>
    <lineage>
        <taxon>Bacteria</taxon>
        <taxon>Pseudomonadati</taxon>
        <taxon>Pseudomonadota</taxon>
        <taxon>Gammaproteobacteria</taxon>
        <taxon>Lysobacterales</taxon>
        <taxon>Lysobacteraceae</taxon>
        <taxon>Luteimonas</taxon>
    </lineage>
</organism>